<keyword evidence="2" id="KW-1185">Reference proteome</keyword>
<proteinExistence type="predicted"/>
<comment type="caution">
    <text evidence="1">The sequence shown here is derived from an EMBL/GenBank/DDBJ whole genome shotgun (WGS) entry which is preliminary data.</text>
</comment>
<accession>A0AAD9QYH2</accession>
<protein>
    <submittedName>
        <fullName evidence="1">Uncharacterized protein</fullName>
    </submittedName>
</protein>
<organism evidence="1 2">
    <name type="scientific">Acropora cervicornis</name>
    <name type="common">Staghorn coral</name>
    <dbReference type="NCBI Taxonomy" id="6130"/>
    <lineage>
        <taxon>Eukaryota</taxon>
        <taxon>Metazoa</taxon>
        <taxon>Cnidaria</taxon>
        <taxon>Anthozoa</taxon>
        <taxon>Hexacorallia</taxon>
        <taxon>Scleractinia</taxon>
        <taxon>Astrocoeniina</taxon>
        <taxon>Acroporidae</taxon>
        <taxon>Acropora</taxon>
    </lineage>
</organism>
<gene>
    <name evidence="1" type="ORF">P5673_006332</name>
</gene>
<reference evidence="1" key="2">
    <citation type="journal article" date="2023" name="Science">
        <title>Genomic signatures of disease resistance in endangered staghorn corals.</title>
        <authorList>
            <person name="Vollmer S.V."/>
            <person name="Selwyn J.D."/>
            <person name="Despard B.A."/>
            <person name="Roesel C.L."/>
        </authorList>
    </citation>
    <scope>NUCLEOTIDE SEQUENCE</scope>
    <source>
        <strain evidence="1">K2</strain>
    </source>
</reference>
<dbReference type="Proteomes" id="UP001249851">
    <property type="component" value="Unassembled WGS sequence"/>
</dbReference>
<evidence type="ECO:0000313" key="2">
    <source>
        <dbReference type="Proteomes" id="UP001249851"/>
    </source>
</evidence>
<evidence type="ECO:0000313" key="1">
    <source>
        <dbReference type="EMBL" id="KAK2569406.1"/>
    </source>
</evidence>
<dbReference type="EMBL" id="JARQWQ010000010">
    <property type="protein sequence ID" value="KAK2569406.1"/>
    <property type="molecule type" value="Genomic_DNA"/>
</dbReference>
<dbReference type="AlphaFoldDB" id="A0AAD9QYH2"/>
<name>A0AAD9QYH2_ACRCE</name>
<reference evidence="1" key="1">
    <citation type="journal article" date="2023" name="G3 (Bethesda)">
        <title>Whole genome assembly and annotation of the endangered Caribbean coral Acropora cervicornis.</title>
        <authorList>
            <person name="Selwyn J.D."/>
            <person name="Vollmer S.V."/>
        </authorList>
    </citation>
    <scope>NUCLEOTIDE SEQUENCE</scope>
    <source>
        <strain evidence="1">K2</strain>
    </source>
</reference>
<sequence>MSGIQVTFPVESKLDNRAAGISVRNTEVHVQASLAPVLSSTSTPKPTPCGLRVSTPSFPSQAVTQTTYAGQCFEHGLSYSAQGELSISQIISLARYDSVITRPFIGPSPIILFIPEVEDTPSVKVREGNFLIGKDISAFKAPFDSRTLEPDFKLNLWNQYVVGKPKQVVEHYLLIGTEDPYQKARSVLLERYGNYSVLSTAFINKLEK</sequence>